<comment type="similarity">
    <text evidence="3">Belongs to the acetyltransferase family. RimJ subfamily.</text>
</comment>
<dbReference type="PANTHER" id="PTHR43792">
    <property type="entry name" value="GNAT FAMILY, PUTATIVE (AFU_ORTHOLOGUE AFUA_3G00765)-RELATED-RELATED"/>
    <property type="match status" value="1"/>
</dbReference>
<gene>
    <name evidence="5" type="ORF">GCM10009811_20870</name>
</gene>
<dbReference type="InterPro" id="IPR016181">
    <property type="entry name" value="Acyl_CoA_acyltransferase"/>
</dbReference>
<protein>
    <submittedName>
        <fullName evidence="5">GNAT family protein</fullName>
    </submittedName>
</protein>
<evidence type="ECO:0000259" key="4">
    <source>
        <dbReference type="PROSITE" id="PS51186"/>
    </source>
</evidence>
<reference evidence="5 6" key="1">
    <citation type="journal article" date="2019" name="Int. J. Syst. Evol. Microbiol.">
        <title>The Global Catalogue of Microorganisms (GCM) 10K type strain sequencing project: providing services to taxonomists for standard genome sequencing and annotation.</title>
        <authorList>
            <consortium name="The Broad Institute Genomics Platform"/>
            <consortium name="The Broad Institute Genome Sequencing Center for Infectious Disease"/>
            <person name="Wu L."/>
            <person name="Ma J."/>
        </authorList>
    </citation>
    <scope>NUCLEOTIDE SEQUENCE [LARGE SCALE GENOMIC DNA]</scope>
    <source>
        <strain evidence="5 6">JCM 15592</strain>
    </source>
</reference>
<proteinExistence type="inferred from homology"/>
<dbReference type="EMBL" id="BAAAPO010000033">
    <property type="protein sequence ID" value="GAA1796456.1"/>
    <property type="molecule type" value="Genomic_DNA"/>
</dbReference>
<evidence type="ECO:0000256" key="3">
    <source>
        <dbReference type="ARBA" id="ARBA00038502"/>
    </source>
</evidence>
<dbReference type="Proteomes" id="UP001499938">
    <property type="component" value="Unassembled WGS sequence"/>
</dbReference>
<name>A0ABN2LQC4_9MICO</name>
<evidence type="ECO:0000256" key="2">
    <source>
        <dbReference type="ARBA" id="ARBA00023315"/>
    </source>
</evidence>
<evidence type="ECO:0000313" key="5">
    <source>
        <dbReference type="EMBL" id="GAA1796456.1"/>
    </source>
</evidence>
<evidence type="ECO:0000313" key="6">
    <source>
        <dbReference type="Proteomes" id="UP001499938"/>
    </source>
</evidence>
<accession>A0ABN2LQC4</accession>
<dbReference type="SUPFAM" id="SSF55729">
    <property type="entry name" value="Acyl-CoA N-acyltransferases (Nat)"/>
    <property type="match status" value="1"/>
</dbReference>
<dbReference type="PROSITE" id="PS51186">
    <property type="entry name" value="GNAT"/>
    <property type="match status" value="1"/>
</dbReference>
<organism evidence="5 6">
    <name type="scientific">Nostocoides veronense</name>
    <dbReference type="NCBI Taxonomy" id="330836"/>
    <lineage>
        <taxon>Bacteria</taxon>
        <taxon>Bacillati</taxon>
        <taxon>Actinomycetota</taxon>
        <taxon>Actinomycetes</taxon>
        <taxon>Micrococcales</taxon>
        <taxon>Intrasporangiaceae</taxon>
        <taxon>Nostocoides</taxon>
    </lineage>
</organism>
<dbReference type="Pfam" id="PF13302">
    <property type="entry name" value="Acetyltransf_3"/>
    <property type="match status" value="1"/>
</dbReference>
<keyword evidence="6" id="KW-1185">Reference proteome</keyword>
<dbReference type="Gene3D" id="3.40.630.30">
    <property type="match status" value="1"/>
</dbReference>
<feature type="domain" description="N-acetyltransferase" evidence="4">
    <location>
        <begin position="16"/>
        <end position="180"/>
    </location>
</feature>
<dbReference type="InterPro" id="IPR000182">
    <property type="entry name" value="GNAT_dom"/>
</dbReference>
<dbReference type="InterPro" id="IPR051531">
    <property type="entry name" value="N-acetyltransferase"/>
</dbReference>
<keyword evidence="2" id="KW-0012">Acyltransferase</keyword>
<dbReference type="PANTHER" id="PTHR43792:SF8">
    <property type="entry name" value="[RIBOSOMAL PROTEIN US5]-ALANINE N-ACETYLTRANSFERASE"/>
    <property type="match status" value="1"/>
</dbReference>
<evidence type="ECO:0000256" key="1">
    <source>
        <dbReference type="ARBA" id="ARBA00022679"/>
    </source>
</evidence>
<sequence length="207" mass="22790">MWPVELPGRLIDGGRLVLRPLERSDRAEFLELRQRNRDWLRPWDPTNPHGPTQTLSFAQALRKQRKQAAQDSLLPFVATVDGALAGQVNLSNVTLGAFYSCTVGYWVGQEFAGRGVAPMMVAMAGDYAISAVRLHRIEINIRPENAASLAVVRKLGLRDEGLRPRYLHIDGAWRDHRSFAVTTEEIGPGGLVGRLLAGATENGPTEG</sequence>
<comment type="caution">
    <text evidence="5">The sequence shown here is derived from an EMBL/GenBank/DDBJ whole genome shotgun (WGS) entry which is preliminary data.</text>
</comment>
<keyword evidence="1" id="KW-0808">Transferase</keyword>